<name>A0A6A4W5G9_AMPAM</name>
<accession>A0A6A4W5G9</accession>
<gene>
    <name evidence="3" type="ORF">FJT64_026458</name>
</gene>
<evidence type="ECO:0000259" key="2">
    <source>
        <dbReference type="Pfam" id="PF00024"/>
    </source>
</evidence>
<organism evidence="3 4">
    <name type="scientific">Amphibalanus amphitrite</name>
    <name type="common">Striped barnacle</name>
    <name type="synonym">Balanus amphitrite</name>
    <dbReference type="NCBI Taxonomy" id="1232801"/>
    <lineage>
        <taxon>Eukaryota</taxon>
        <taxon>Metazoa</taxon>
        <taxon>Ecdysozoa</taxon>
        <taxon>Arthropoda</taxon>
        <taxon>Crustacea</taxon>
        <taxon>Multicrustacea</taxon>
        <taxon>Cirripedia</taxon>
        <taxon>Thoracica</taxon>
        <taxon>Thoracicalcarea</taxon>
        <taxon>Balanomorpha</taxon>
        <taxon>Balanoidea</taxon>
        <taxon>Balanidae</taxon>
        <taxon>Amphibalaninae</taxon>
        <taxon>Amphibalanus</taxon>
    </lineage>
</organism>
<feature type="chain" id="PRO_5025689413" description="Apple domain-containing protein" evidence="1">
    <location>
        <begin position="26"/>
        <end position="443"/>
    </location>
</feature>
<keyword evidence="1" id="KW-0732">Signal</keyword>
<dbReference type="EMBL" id="VIIS01001186">
    <property type="protein sequence ID" value="KAF0301183.1"/>
    <property type="molecule type" value="Genomic_DNA"/>
</dbReference>
<evidence type="ECO:0000313" key="3">
    <source>
        <dbReference type="EMBL" id="KAF0301183.1"/>
    </source>
</evidence>
<protein>
    <recommendedName>
        <fullName evidence="2">Apple domain-containing protein</fullName>
    </recommendedName>
</protein>
<feature type="domain" description="Apple" evidence="2">
    <location>
        <begin position="35"/>
        <end position="86"/>
    </location>
</feature>
<proteinExistence type="predicted"/>
<sequence length="443" mass="49051">MWPWRTPRFFLAILALIFLLRTTHSKYAHGMHRSGKKLVGPPVLQQRHVGSLTQCLILCESSDTCASFNFNIVSADINCFTFAERACYDHQLVTDTDFHYFDIYTEPTQEQSLSFWGDPACVTDGYCSTFCSAEDVGDPCMADSHCFSANMSNPEAFACINHTCDAAPGFWLIRPGLALPEWMDWIVHPWMQTYKMIKPGVCSIPLKLRLGVGATVELKLTETQRATQTRLKYRITGSTTDLLFYNEEPHAYADVYYYDEEGSEVVLVSGADTTGMVNSETDSTLQISWCDGVMSIGPESNPTLVSASTSSAGTVGEIVYLAATSIGPPSFIKTHLVADPWIFEDTGTDADPIFSFGDTMVERKITPSLDVNVTYDCKADKYCNVFFRSEYPHMLTVYLTNTSERRQSGCRSKWCITSGFSGCGATTLNDSLSSAGVVNLPTN</sequence>
<evidence type="ECO:0000313" key="4">
    <source>
        <dbReference type="Proteomes" id="UP000440578"/>
    </source>
</evidence>
<dbReference type="AlphaFoldDB" id="A0A6A4W5G9"/>
<reference evidence="3 4" key="1">
    <citation type="submission" date="2019-07" db="EMBL/GenBank/DDBJ databases">
        <title>Draft genome assembly of a fouling barnacle, Amphibalanus amphitrite (Darwin, 1854): The first reference genome for Thecostraca.</title>
        <authorList>
            <person name="Kim W."/>
        </authorList>
    </citation>
    <scope>NUCLEOTIDE SEQUENCE [LARGE SCALE GENOMIC DNA]</scope>
    <source>
        <strain evidence="3">SNU_AA5</strain>
        <tissue evidence="3">Soma without cirri and trophi</tissue>
    </source>
</reference>
<evidence type="ECO:0000256" key="1">
    <source>
        <dbReference type="SAM" id="SignalP"/>
    </source>
</evidence>
<dbReference type="InterPro" id="IPR003609">
    <property type="entry name" value="Pan_app"/>
</dbReference>
<dbReference type="Proteomes" id="UP000440578">
    <property type="component" value="Unassembled WGS sequence"/>
</dbReference>
<dbReference type="Pfam" id="PF00024">
    <property type="entry name" value="PAN_1"/>
    <property type="match status" value="1"/>
</dbReference>
<feature type="signal peptide" evidence="1">
    <location>
        <begin position="1"/>
        <end position="25"/>
    </location>
</feature>
<comment type="caution">
    <text evidence="3">The sequence shown here is derived from an EMBL/GenBank/DDBJ whole genome shotgun (WGS) entry which is preliminary data.</text>
</comment>
<keyword evidence="4" id="KW-1185">Reference proteome</keyword>